<dbReference type="PROSITE" id="PS01091">
    <property type="entry name" value="TATD_3"/>
    <property type="match status" value="1"/>
</dbReference>
<dbReference type="Pfam" id="PF01026">
    <property type="entry name" value="TatD_DNase"/>
    <property type="match status" value="1"/>
</dbReference>
<feature type="binding site" evidence="4">
    <location>
        <position position="204"/>
    </location>
    <ligand>
        <name>a divalent metal cation</name>
        <dbReference type="ChEBI" id="CHEBI:60240"/>
        <label>1</label>
    </ligand>
</feature>
<dbReference type="FunFam" id="3.20.20.140:FF:000005">
    <property type="entry name" value="TatD family hydrolase"/>
    <property type="match status" value="1"/>
</dbReference>
<dbReference type="AlphaFoldDB" id="A0A075NVY8"/>
<dbReference type="GeneID" id="78253818"/>
<evidence type="ECO:0000256" key="2">
    <source>
        <dbReference type="ARBA" id="ARBA00022723"/>
    </source>
</evidence>
<organism evidence="5 6">
    <name type="scientific">Alteromonas australica</name>
    <dbReference type="NCBI Taxonomy" id="589873"/>
    <lineage>
        <taxon>Bacteria</taxon>
        <taxon>Pseudomonadati</taxon>
        <taxon>Pseudomonadota</taxon>
        <taxon>Gammaproteobacteria</taxon>
        <taxon>Alteromonadales</taxon>
        <taxon>Alteromonadaceae</taxon>
        <taxon>Alteromonas/Salinimonas group</taxon>
        <taxon>Alteromonas</taxon>
    </lineage>
</organism>
<dbReference type="KEGG" id="aal:EP13_02525"/>
<gene>
    <name evidence="5" type="ORF">EP13_02525</name>
</gene>
<dbReference type="PROSITE" id="PS01090">
    <property type="entry name" value="TATD_2"/>
    <property type="match status" value="1"/>
</dbReference>
<evidence type="ECO:0000256" key="3">
    <source>
        <dbReference type="ARBA" id="ARBA00022801"/>
    </source>
</evidence>
<dbReference type="PANTHER" id="PTHR46124">
    <property type="entry name" value="D-AMINOACYL-TRNA DEACYLASE"/>
    <property type="match status" value="1"/>
</dbReference>
<feature type="binding site" evidence="4">
    <location>
        <position position="128"/>
    </location>
    <ligand>
        <name>a divalent metal cation</name>
        <dbReference type="ChEBI" id="CHEBI:60240"/>
        <label>2</label>
    </ligand>
</feature>
<feature type="binding site" evidence="4">
    <location>
        <position position="153"/>
    </location>
    <ligand>
        <name>a divalent metal cation</name>
        <dbReference type="ChEBI" id="CHEBI:60240"/>
        <label>2</label>
    </ligand>
</feature>
<proteinExistence type="inferred from homology"/>
<dbReference type="GO" id="GO:0046872">
    <property type="term" value="F:metal ion binding"/>
    <property type="evidence" value="ECO:0007669"/>
    <property type="project" value="UniProtKB-KW"/>
</dbReference>
<evidence type="ECO:0000313" key="6">
    <source>
        <dbReference type="Proteomes" id="UP000056090"/>
    </source>
</evidence>
<dbReference type="PIRSF" id="PIRSF005902">
    <property type="entry name" value="DNase_TatD"/>
    <property type="match status" value="1"/>
</dbReference>
<dbReference type="Gene3D" id="3.20.20.140">
    <property type="entry name" value="Metal-dependent hydrolases"/>
    <property type="match status" value="1"/>
</dbReference>
<evidence type="ECO:0000256" key="4">
    <source>
        <dbReference type="PIRSR" id="PIRSR005902-1"/>
    </source>
</evidence>
<evidence type="ECO:0000313" key="5">
    <source>
        <dbReference type="EMBL" id="AIF97656.1"/>
    </source>
</evidence>
<dbReference type="CDD" id="cd01310">
    <property type="entry name" value="TatD_DNAse"/>
    <property type="match status" value="1"/>
</dbReference>
<dbReference type="EMBL" id="CP008849">
    <property type="protein sequence ID" value="AIF97656.1"/>
    <property type="molecule type" value="Genomic_DNA"/>
</dbReference>
<dbReference type="RefSeq" id="WP_044055837.1">
    <property type="nucleotide sequence ID" value="NZ_CBCSKJ010000006.1"/>
</dbReference>
<comment type="similarity">
    <text evidence="1">Belongs to the metallo-dependent hydrolases superfamily. TatD-type hydrolase family.</text>
</comment>
<protein>
    <submittedName>
        <fullName evidence="5">DNase TatD</fullName>
    </submittedName>
</protein>
<dbReference type="SUPFAM" id="SSF51556">
    <property type="entry name" value="Metallo-dependent hydrolases"/>
    <property type="match status" value="1"/>
</dbReference>
<keyword evidence="6" id="KW-1185">Reference proteome</keyword>
<dbReference type="eggNOG" id="COG0084">
    <property type="taxonomic scope" value="Bacteria"/>
</dbReference>
<dbReference type="Proteomes" id="UP000056090">
    <property type="component" value="Chromosome"/>
</dbReference>
<dbReference type="InterPro" id="IPR018228">
    <property type="entry name" value="DNase_TatD-rel_CS"/>
</dbReference>
<dbReference type="PANTHER" id="PTHR46124:SF2">
    <property type="entry name" value="D-AMINOACYL-TRNA DEACYLASE"/>
    <property type="match status" value="1"/>
</dbReference>
<keyword evidence="2 4" id="KW-0479">Metal-binding</keyword>
<sequence>MPWFDAGVNLLDRRFDAHEVVTRAVDAGVEKLCVITTHPNEWAAAEQLYSAFPQHICYTIGVHPHYAKVVREEDLRQLKIHAAKPGVVAIGECGLDFNRDFSPRPTQIAVFEAQLAIAKAMQLPVYLHERDAFDAQRHSLNKFISHIPGGIAHCFTGDSEQLIEYLAMDLYIGITGWACDEKRGEALRQAIPHIPLENIILETDAPYLFPKTLRPRKKNNEPAFLPHIGEKVSELMQLSPDKLRICSYANTCRLFSLMS</sequence>
<feature type="binding site" evidence="4">
    <location>
        <position position="92"/>
    </location>
    <ligand>
        <name>a divalent metal cation</name>
        <dbReference type="ChEBI" id="CHEBI:60240"/>
        <label>1</label>
    </ligand>
</feature>
<evidence type="ECO:0000256" key="1">
    <source>
        <dbReference type="ARBA" id="ARBA00009275"/>
    </source>
</evidence>
<keyword evidence="3" id="KW-0378">Hydrolase</keyword>
<reference evidence="5 6" key="1">
    <citation type="submission" date="2014-06" db="EMBL/GenBank/DDBJ databases">
        <title>Genomes of Alteromonas australica, a world apart.</title>
        <authorList>
            <person name="Gonzaga A."/>
            <person name="Lopez-Perez M."/>
            <person name="Rodriguez-Valera F."/>
        </authorList>
    </citation>
    <scope>NUCLEOTIDE SEQUENCE [LARGE SCALE GENOMIC DNA]</scope>
    <source>
        <strain evidence="5 6">H 17</strain>
    </source>
</reference>
<dbReference type="InterPro" id="IPR001130">
    <property type="entry name" value="TatD-like"/>
</dbReference>
<dbReference type="GO" id="GO:0016788">
    <property type="term" value="F:hydrolase activity, acting on ester bonds"/>
    <property type="evidence" value="ECO:0007669"/>
    <property type="project" value="InterPro"/>
</dbReference>
<dbReference type="InterPro" id="IPR032466">
    <property type="entry name" value="Metal_Hydrolase"/>
</dbReference>
<name>A0A075NVY8_9ALTE</name>
<accession>A0A075NVY8</accession>
<dbReference type="GO" id="GO:0005829">
    <property type="term" value="C:cytosol"/>
    <property type="evidence" value="ECO:0007669"/>
    <property type="project" value="TreeGrafter"/>
</dbReference>